<keyword evidence="4 6" id="KW-0862">Zinc</keyword>
<evidence type="ECO:0000313" key="10">
    <source>
        <dbReference type="EMBL" id="GAA4010708.1"/>
    </source>
</evidence>
<dbReference type="InterPro" id="IPR013149">
    <property type="entry name" value="ADH-like_C"/>
</dbReference>
<gene>
    <name evidence="10" type="ORF">GCM10022247_36180</name>
</gene>
<dbReference type="PROSITE" id="PS00059">
    <property type="entry name" value="ADH_ZINC"/>
    <property type="match status" value="1"/>
</dbReference>
<organism evidence="10 11">
    <name type="scientific">Allokutzneria multivorans</name>
    <dbReference type="NCBI Taxonomy" id="1142134"/>
    <lineage>
        <taxon>Bacteria</taxon>
        <taxon>Bacillati</taxon>
        <taxon>Actinomycetota</taxon>
        <taxon>Actinomycetes</taxon>
        <taxon>Pseudonocardiales</taxon>
        <taxon>Pseudonocardiaceae</taxon>
        <taxon>Allokutzneria</taxon>
    </lineage>
</organism>
<evidence type="ECO:0000256" key="5">
    <source>
        <dbReference type="ARBA" id="ARBA00023002"/>
    </source>
</evidence>
<comment type="similarity">
    <text evidence="2 6">Belongs to the zinc-containing alcohol dehydrogenase family.</text>
</comment>
<proteinExistence type="inferred from homology"/>
<evidence type="ECO:0000256" key="6">
    <source>
        <dbReference type="RuleBase" id="RU361277"/>
    </source>
</evidence>
<dbReference type="Proteomes" id="UP001501747">
    <property type="component" value="Unassembled WGS sequence"/>
</dbReference>
<feature type="region of interest" description="Disordered" evidence="7">
    <location>
        <begin position="258"/>
        <end position="284"/>
    </location>
</feature>
<protein>
    <submittedName>
        <fullName evidence="10">Zinc-dependent alcohol dehydrogenase family protein</fullName>
    </submittedName>
</protein>
<dbReference type="InterPro" id="IPR011032">
    <property type="entry name" value="GroES-like_sf"/>
</dbReference>
<dbReference type="InterPro" id="IPR013154">
    <property type="entry name" value="ADH-like_N"/>
</dbReference>
<sequence length="284" mass="30260">MEAGRVLGHEAVGTIESVGPAVLGRKPGDWVLISCITACGRCDCCRTGTYGRCQGGGGWTLGHTIDGTQAEYVRVSFADTSTHLLPEAVCDAAAVMLADILPTSYEVGVLNGRVTPGDTVVVVDLAGSRLDAAKLFGADIAINASDDPMTVIAELTDDLGADTVIEAIGVPESFELCTRLVHPGGQAANVGVHGKPATLHLEELLIRDITLTTGVVDTNFTPRLLRMLAAGRLDAERYITHRYRFDEFETACNVFSRRAARPRPSARPRPATEPRHAQARARSN</sequence>
<evidence type="ECO:0000256" key="4">
    <source>
        <dbReference type="ARBA" id="ARBA00022833"/>
    </source>
</evidence>
<evidence type="ECO:0000256" key="2">
    <source>
        <dbReference type="ARBA" id="ARBA00008072"/>
    </source>
</evidence>
<dbReference type="PANTHER" id="PTHR42813:SF4">
    <property type="entry name" value="NADP-DEPENDENT ISOPROPANOL DEHYDROGENASE"/>
    <property type="match status" value="1"/>
</dbReference>
<reference evidence="11" key="1">
    <citation type="journal article" date="2019" name="Int. J. Syst. Evol. Microbiol.">
        <title>The Global Catalogue of Microorganisms (GCM) 10K type strain sequencing project: providing services to taxonomists for standard genome sequencing and annotation.</title>
        <authorList>
            <consortium name="The Broad Institute Genomics Platform"/>
            <consortium name="The Broad Institute Genome Sequencing Center for Infectious Disease"/>
            <person name="Wu L."/>
            <person name="Ma J."/>
        </authorList>
    </citation>
    <scope>NUCLEOTIDE SEQUENCE [LARGE SCALE GENOMIC DNA]</scope>
    <source>
        <strain evidence="11">JCM 17342</strain>
    </source>
</reference>
<dbReference type="SUPFAM" id="SSF50129">
    <property type="entry name" value="GroES-like"/>
    <property type="match status" value="1"/>
</dbReference>
<evidence type="ECO:0000313" key="11">
    <source>
        <dbReference type="Proteomes" id="UP001501747"/>
    </source>
</evidence>
<evidence type="ECO:0000256" key="7">
    <source>
        <dbReference type="SAM" id="MobiDB-lite"/>
    </source>
</evidence>
<dbReference type="InterPro" id="IPR036291">
    <property type="entry name" value="NAD(P)-bd_dom_sf"/>
</dbReference>
<comment type="cofactor">
    <cofactor evidence="1 6">
        <name>Zn(2+)</name>
        <dbReference type="ChEBI" id="CHEBI:29105"/>
    </cofactor>
</comment>
<dbReference type="Pfam" id="PF08240">
    <property type="entry name" value="ADH_N"/>
    <property type="match status" value="1"/>
</dbReference>
<evidence type="ECO:0000256" key="3">
    <source>
        <dbReference type="ARBA" id="ARBA00022723"/>
    </source>
</evidence>
<evidence type="ECO:0000256" key="1">
    <source>
        <dbReference type="ARBA" id="ARBA00001947"/>
    </source>
</evidence>
<keyword evidence="3 6" id="KW-0479">Metal-binding</keyword>
<keyword evidence="11" id="KW-1185">Reference proteome</keyword>
<feature type="domain" description="Alcohol dehydrogenase-like N-terminal" evidence="9">
    <location>
        <begin position="5"/>
        <end position="77"/>
    </location>
</feature>
<dbReference type="Gene3D" id="3.90.180.10">
    <property type="entry name" value="Medium-chain alcohol dehydrogenases, catalytic domain"/>
    <property type="match status" value="2"/>
</dbReference>
<name>A0ABP7SF03_9PSEU</name>
<dbReference type="Pfam" id="PF00107">
    <property type="entry name" value="ADH_zinc_N"/>
    <property type="match status" value="1"/>
</dbReference>
<keyword evidence="5" id="KW-0560">Oxidoreductase</keyword>
<dbReference type="Gene3D" id="3.40.50.720">
    <property type="entry name" value="NAD(P)-binding Rossmann-like Domain"/>
    <property type="match status" value="2"/>
</dbReference>
<accession>A0ABP7SF03</accession>
<dbReference type="InterPro" id="IPR002328">
    <property type="entry name" value="ADH_Zn_CS"/>
</dbReference>
<dbReference type="EMBL" id="BAABAL010000012">
    <property type="protein sequence ID" value="GAA4010708.1"/>
    <property type="molecule type" value="Genomic_DNA"/>
</dbReference>
<dbReference type="PANTHER" id="PTHR42813">
    <property type="entry name" value="ZINC-TYPE ALCOHOL DEHYDROGENASE-LIKE"/>
    <property type="match status" value="1"/>
</dbReference>
<dbReference type="SUPFAM" id="SSF51735">
    <property type="entry name" value="NAD(P)-binding Rossmann-fold domains"/>
    <property type="match status" value="1"/>
</dbReference>
<evidence type="ECO:0000259" key="9">
    <source>
        <dbReference type="Pfam" id="PF08240"/>
    </source>
</evidence>
<comment type="caution">
    <text evidence="10">The sequence shown here is derived from an EMBL/GenBank/DDBJ whole genome shotgun (WGS) entry which is preliminary data.</text>
</comment>
<feature type="domain" description="Alcohol dehydrogenase-like C-terminal" evidence="8">
    <location>
        <begin position="119"/>
        <end position="214"/>
    </location>
</feature>
<evidence type="ECO:0000259" key="8">
    <source>
        <dbReference type="Pfam" id="PF00107"/>
    </source>
</evidence>